<dbReference type="AlphaFoldDB" id="A0A4R0YLG1"/>
<reference evidence="4 5" key="1">
    <citation type="submission" date="2019-02" db="EMBL/GenBank/DDBJ databases">
        <title>Dyella amyloliquefaciens sp. nov., isolated from forest soil.</title>
        <authorList>
            <person name="Gao Z.-H."/>
            <person name="Qiu L.-H."/>
        </authorList>
    </citation>
    <scope>NUCLEOTIDE SEQUENCE [LARGE SCALE GENOMIC DNA]</scope>
    <source>
        <strain evidence="4 5">KACC 12747</strain>
    </source>
</reference>
<comment type="caution">
    <text evidence="4">The sequence shown here is derived from an EMBL/GenBank/DDBJ whole genome shotgun (WGS) entry which is preliminary data.</text>
</comment>
<evidence type="ECO:0008006" key="6">
    <source>
        <dbReference type="Google" id="ProtNLM"/>
    </source>
</evidence>
<keyword evidence="1" id="KW-1133">Transmembrane helix</keyword>
<dbReference type="PANTHER" id="PTHR36153:SF1">
    <property type="entry name" value="TYPE VI SECRETION SYSTEM COMPONENT TSSM1"/>
    <property type="match status" value="1"/>
</dbReference>
<dbReference type="InterPro" id="IPR025743">
    <property type="entry name" value="TssM1_N"/>
</dbReference>
<dbReference type="Pfam" id="PF14331">
    <property type="entry name" value="IcmF-related_N"/>
    <property type="match status" value="1"/>
</dbReference>
<dbReference type="Pfam" id="PF09850">
    <property type="entry name" value="DotU"/>
    <property type="match status" value="1"/>
</dbReference>
<dbReference type="PANTHER" id="PTHR36153">
    <property type="entry name" value="INNER MEMBRANE PROTEIN-RELATED"/>
    <property type="match status" value="1"/>
</dbReference>
<proteinExistence type="predicted"/>
<feature type="domain" description="Type VI secretion system component TssM1 N-terminal" evidence="3">
    <location>
        <begin position="357"/>
        <end position="553"/>
    </location>
</feature>
<evidence type="ECO:0000256" key="1">
    <source>
        <dbReference type="SAM" id="Phobius"/>
    </source>
</evidence>
<evidence type="ECO:0000259" key="2">
    <source>
        <dbReference type="Pfam" id="PF09850"/>
    </source>
</evidence>
<name>A0A4R0YLG1_9GAMM</name>
<dbReference type="RefSeq" id="WP_131411838.1">
    <property type="nucleotide sequence ID" value="NZ_SJTG01000005.1"/>
</dbReference>
<sequence length="567" mass="61764">MRLLECFAPLFSLGLAIDDQPATPVARDELAPLQTRVRVLIEQARSMALAQGKAMTDVEIAGFAVVAWFDEIVMRQAARLEKVTPLQVSLFHTGNAASEFFDQLARLEGDAEEVREVYGMALLLGFTGQYYYEKNDSGELGRIKALHCRPYAGAASLLQSLHRDAITPQPYVVPDSPARRLPAPWAGSRPSLLVAATVVFLVLVTFVAPVFSGAMSAQAWYLAGVAVALAGALGWGGAQYWHQRAVMRAVGNPESGYGWASAWASLVSAARRARGAVLHPFRRRGSWGQLSRRPWLLFLGDRAANVEGLLQAASHAAHARKVPGDNVSRPWPWWVFKSLVAIHADPRLVEPQEDMDADASSWSRGLGLVARERRKLPLDGIVLCISVHTLLERGEPLAATAARLRDLARDATTRLQLQLPAYIVVTGLESLPGHAAFKAALPSAVLRRVLGWRVPMADGSHGRLDGYLESMAERIRAVGLAALSARRDLHGRREVYEFVRALLDLRHGLREFIDALAAGDESTATRLRCCGVYLTGTPSAGAPGGEFVGDLFSRFLPGDWILARRTG</sequence>
<gene>
    <name evidence="4" type="ORF">EZM97_30370</name>
</gene>
<dbReference type="InterPro" id="IPR053156">
    <property type="entry name" value="T6SS_TssM-like"/>
</dbReference>
<keyword evidence="5" id="KW-1185">Reference proteome</keyword>
<dbReference type="InterPro" id="IPR038522">
    <property type="entry name" value="T4/T6SS_DotU_sf"/>
</dbReference>
<keyword evidence="1" id="KW-0472">Membrane</keyword>
<feature type="transmembrane region" description="Helical" evidence="1">
    <location>
        <begin position="192"/>
        <end position="212"/>
    </location>
</feature>
<keyword evidence="1" id="KW-0812">Transmembrane</keyword>
<accession>A0A4R0YLG1</accession>
<dbReference type="EMBL" id="SJTG01000005">
    <property type="protein sequence ID" value="TCI06930.1"/>
    <property type="molecule type" value="Genomic_DNA"/>
</dbReference>
<dbReference type="Proteomes" id="UP000291822">
    <property type="component" value="Unassembled WGS sequence"/>
</dbReference>
<evidence type="ECO:0000313" key="5">
    <source>
        <dbReference type="Proteomes" id="UP000291822"/>
    </source>
</evidence>
<dbReference type="InterPro" id="IPR017732">
    <property type="entry name" value="T4/T6SS_DotU"/>
</dbReference>
<organism evidence="4 5">
    <name type="scientific">Dyella soli</name>
    <dbReference type="NCBI Taxonomy" id="522319"/>
    <lineage>
        <taxon>Bacteria</taxon>
        <taxon>Pseudomonadati</taxon>
        <taxon>Pseudomonadota</taxon>
        <taxon>Gammaproteobacteria</taxon>
        <taxon>Lysobacterales</taxon>
        <taxon>Rhodanobacteraceae</taxon>
        <taxon>Dyella</taxon>
    </lineage>
</organism>
<evidence type="ECO:0000313" key="4">
    <source>
        <dbReference type="EMBL" id="TCI06930.1"/>
    </source>
</evidence>
<feature type="transmembrane region" description="Helical" evidence="1">
    <location>
        <begin position="218"/>
        <end position="238"/>
    </location>
</feature>
<feature type="domain" description="Type IV / VI secretion system DotU" evidence="2">
    <location>
        <begin position="3"/>
        <end position="206"/>
    </location>
</feature>
<dbReference type="Gene3D" id="1.25.40.590">
    <property type="entry name" value="Type IV / VI secretion system, DotU"/>
    <property type="match status" value="1"/>
</dbReference>
<protein>
    <recommendedName>
        <fullName evidence="6">IcmF-related N-terminal domain-containing protein</fullName>
    </recommendedName>
</protein>
<evidence type="ECO:0000259" key="3">
    <source>
        <dbReference type="Pfam" id="PF14331"/>
    </source>
</evidence>